<dbReference type="Proteomes" id="UP000712600">
    <property type="component" value="Unassembled WGS sequence"/>
</dbReference>
<dbReference type="AlphaFoldDB" id="A0A8S9R7J5"/>
<organism evidence="1 2">
    <name type="scientific">Brassica cretica</name>
    <name type="common">Mustard</name>
    <dbReference type="NCBI Taxonomy" id="69181"/>
    <lineage>
        <taxon>Eukaryota</taxon>
        <taxon>Viridiplantae</taxon>
        <taxon>Streptophyta</taxon>
        <taxon>Embryophyta</taxon>
        <taxon>Tracheophyta</taxon>
        <taxon>Spermatophyta</taxon>
        <taxon>Magnoliopsida</taxon>
        <taxon>eudicotyledons</taxon>
        <taxon>Gunneridae</taxon>
        <taxon>Pentapetalae</taxon>
        <taxon>rosids</taxon>
        <taxon>malvids</taxon>
        <taxon>Brassicales</taxon>
        <taxon>Brassicaceae</taxon>
        <taxon>Brassiceae</taxon>
        <taxon>Brassica</taxon>
    </lineage>
</organism>
<evidence type="ECO:0000313" key="2">
    <source>
        <dbReference type="Proteomes" id="UP000712600"/>
    </source>
</evidence>
<dbReference type="EMBL" id="QGKX02000996">
    <property type="protein sequence ID" value="KAF3559281.1"/>
    <property type="molecule type" value="Genomic_DNA"/>
</dbReference>
<proteinExistence type="predicted"/>
<reference evidence="1" key="1">
    <citation type="submission" date="2019-12" db="EMBL/GenBank/DDBJ databases">
        <title>Genome sequencing and annotation of Brassica cretica.</title>
        <authorList>
            <person name="Studholme D.J."/>
            <person name="Sarris P."/>
        </authorList>
    </citation>
    <scope>NUCLEOTIDE SEQUENCE</scope>
    <source>
        <strain evidence="1">PFS-109/04</strain>
        <tissue evidence="1">Leaf</tissue>
    </source>
</reference>
<sequence length="115" mass="12647">MGSLKILSVVFVPEIVCHKRDLSKSFDPKALPGEQVAESTKKGLKERLARGQGSKNISAFCQLRFSLAGLENQCSSSTVQQTERRLLSLAGHHIPDIVEESLLELRFGSDLFSFG</sequence>
<evidence type="ECO:0000313" key="1">
    <source>
        <dbReference type="EMBL" id="KAF3559281.1"/>
    </source>
</evidence>
<comment type="caution">
    <text evidence="1">The sequence shown here is derived from an EMBL/GenBank/DDBJ whole genome shotgun (WGS) entry which is preliminary data.</text>
</comment>
<gene>
    <name evidence="1" type="ORF">F2Q69_00011798</name>
</gene>
<name>A0A8S9R7J5_BRACR</name>
<accession>A0A8S9R7J5</accession>
<protein>
    <submittedName>
        <fullName evidence="1">Uncharacterized protein</fullName>
    </submittedName>
</protein>